<protein>
    <recommendedName>
        <fullName evidence="3">Phage protein</fullName>
    </recommendedName>
</protein>
<sequence length="121" mass="14107">MDHMEDLYKEIGERCPYKLAQHQGVKLAYLNDIGDICGFYKQTTPDSYRIFLNANIDIENQEDVVHLLIKHHNTDMRGTDRVILKKDLDNLRRLGDEIRKADTLIADIFLKGFFGIKRNKA</sequence>
<dbReference type="RefSeq" id="WP_235121108.1">
    <property type="nucleotide sequence ID" value="NZ_CP090978.1"/>
</dbReference>
<proteinExistence type="predicted"/>
<gene>
    <name evidence="1" type="ORF">L0M14_04945</name>
</gene>
<organism evidence="1 2">
    <name type="scientific">Paenibacillus hexagrammi</name>
    <dbReference type="NCBI Taxonomy" id="2908839"/>
    <lineage>
        <taxon>Bacteria</taxon>
        <taxon>Bacillati</taxon>
        <taxon>Bacillota</taxon>
        <taxon>Bacilli</taxon>
        <taxon>Bacillales</taxon>
        <taxon>Paenibacillaceae</taxon>
        <taxon>Paenibacillus</taxon>
    </lineage>
</organism>
<name>A0ABY3SLE6_9BACL</name>
<evidence type="ECO:0000313" key="1">
    <source>
        <dbReference type="EMBL" id="UJF34534.1"/>
    </source>
</evidence>
<evidence type="ECO:0000313" key="2">
    <source>
        <dbReference type="Proteomes" id="UP001649230"/>
    </source>
</evidence>
<reference evidence="1 2" key="1">
    <citation type="journal article" date="2024" name="Int. J. Syst. Evol. Microbiol.">
        <title>Paenibacillus hexagrammi sp. nov., a novel bacterium isolated from the gut content of Hexagrammos agrammus.</title>
        <authorList>
            <person name="Jung H.K."/>
            <person name="Kim D.G."/>
            <person name="Zin H."/>
            <person name="Park J."/>
            <person name="Jung H."/>
            <person name="Kim Y.O."/>
            <person name="Kong H.J."/>
            <person name="Kim J.W."/>
            <person name="Kim Y.S."/>
        </authorList>
    </citation>
    <scope>NUCLEOTIDE SEQUENCE [LARGE SCALE GENOMIC DNA]</scope>
    <source>
        <strain evidence="1 2">YPD9-1</strain>
    </source>
</reference>
<dbReference type="Proteomes" id="UP001649230">
    <property type="component" value="Chromosome"/>
</dbReference>
<accession>A0ABY3SLE6</accession>
<dbReference type="EMBL" id="CP090978">
    <property type="protein sequence ID" value="UJF34534.1"/>
    <property type="molecule type" value="Genomic_DNA"/>
</dbReference>
<keyword evidence="2" id="KW-1185">Reference proteome</keyword>
<evidence type="ECO:0008006" key="3">
    <source>
        <dbReference type="Google" id="ProtNLM"/>
    </source>
</evidence>